<dbReference type="PROSITE" id="PS51462">
    <property type="entry name" value="NUDIX"/>
    <property type="match status" value="1"/>
</dbReference>
<dbReference type="EMBL" id="JAUZMY010000008">
    <property type="protein sequence ID" value="MEE2037541.1"/>
    <property type="molecule type" value="Genomic_DNA"/>
</dbReference>
<name>A0ABU7K5L7_9ACTN</name>
<dbReference type="PANTHER" id="PTHR43046:SF12">
    <property type="entry name" value="GDP-MANNOSE MANNOSYL HYDROLASE"/>
    <property type="match status" value="1"/>
</dbReference>
<dbReference type="Proteomes" id="UP001356095">
    <property type="component" value="Unassembled WGS sequence"/>
</dbReference>
<dbReference type="SUPFAM" id="SSF55811">
    <property type="entry name" value="Nudix"/>
    <property type="match status" value="1"/>
</dbReference>
<keyword evidence="8" id="KW-1185">Reference proteome</keyword>
<comment type="similarity">
    <text evidence="2 5">Belongs to the Nudix hydrolase family.</text>
</comment>
<organism evidence="7 8">
    <name type="scientific">Nocardiopsis codii</name>
    <dbReference type="NCBI Taxonomy" id="3065942"/>
    <lineage>
        <taxon>Bacteria</taxon>
        <taxon>Bacillati</taxon>
        <taxon>Actinomycetota</taxon>
        <taxon>Actinomycetes</taxon>
        <taxon>Streptosporangiales</taxon>
        <taxon>Nocardiopsidaceae</taxon>
        <taxon>Nocardiopsis</taxon>
    </lineage>
</organism>
<protein>
    <submittedName>
        <fullName evidence="7">NUDIX hydrolase</fullName>
        <ecNumber evidence="7">3.6.-.-</ecNumber>
    </submittedName>
</protein>
<dbReference type="InterPro" id="IPR015797">
    <property type="entry name" value="NUDIX_hydrolase-like_dom_sf"/>
</dbReference>
<reference evidence="7 8" key="1">
    <citation type="submission" date="2023-08" db="EMBL/GenBank/DDBJ databases">
        <authorList>
            <person name="Girao M."/>
            <person name="Carvalho M.F."/>
        </authorList>
    </citation>
    <scope>NUCLEOTIDE SEQUENCE [LARGE SCALE GENOMIC DNA]</scope>
    <source>
        <strain evidence="7 8">CT-R113</strain>
    </source>
</reference>
<evidence type="ECO:0000256" key="3">
    <source>
        <dbReference type="ARBA" id="ARBA00022801"/>
    </source>
</evidence>
<dbReference type="PANTHER" id="PTHR43046">
    <property type="entry name" value="GDP-MANNOSE MANNOSYL HYDROLASE"/>
    <property type="match status" value="1"/>
</dbReference>
<dbReference type="CDD" id="cd18876">
    <property type="entry name" value="NUDIX_Hydrolase"/>
    <property type="match status" value="1"/>
</dbReference>
<dbReference type="PROSITE" id="PS00893">
    <property type="entry name" value="NUDIX_BOX"/>
    <property type="match status" value="1"/>
</dbReference>
<gene>
    <name evidence="7" type="ORF">Q8791_09945</name>
</gene>
<dbReference type="InterPro" id="IPR020476">
    <property type="entry name" value="Nudix_hydrolase"/>
</dbReference>
<sequence>MSDTDPDTAAERQFYASLPTTRGAAGALIRSPDGQVLLVERTYKPDEPWGIPGGIIEHGESPLAACRRELAEELGVRATVTHLAAVDWVPPSGERTAALQWLFTARLPEDAELRLPPDELSDWAWVAPERLGDLLPARVARRATAALAAQAAGTTVYLEHGRHTLEGNR</sequence>
<evidence type="ECO:0000256" key="4">
    <source>
        <dbReference type="ARBA" id="ARBA00022842"/>
    </source>
</evidence>
<dbReference type="PRINTS" id="PR00502">
    <property type="entry name" value="NUDIXFAMILY"/>
</dbReference>
<dbReference type="RefSeq" id="WP_330091341.1">
    <property type="nucleotide sequence ID" value="NZ_JAUZMY010000008.1"/>
</dbReference>
<accession>A0ABU7K5L7</accession>
<evidence type="ECO:0000256" key="5">
    <source>
        <dbReference type="RuleBase" id="RU003476"/>
    </source>
</evidence>
<feature type="domain" description="Nudix hydrolase" evidence="6">
    <location>
        <begin position="19"/>
        <end position="148"/>
    </location>
</feature>
<comment type="cofactor">
    <cofactor evidence="1">
        <name>Mg(2+)</name>
        <dbReference type="ChEBI" id="CHEBI:18420"/>
    </cofactor>
</comment>
<evidence type="ECO:0000259" key="6">
    <source>
        <dbReference type="PROSITE" id="PS51462"/>
    </source>
</evidence>
<dbReference type="InterPro" id="IPR020084">
    <property type="entry name" value="NUDIX_hydrolase_CS"/>
</dbReference>
<dbReference type="Pfam" id="PF00293">
    <property type="entry name" value="NUDIX"/>
    <property type="match status" value="1"/>
</dbReference>
<dbReference type="Gene3D" id="3.90.79.10">
    <property type="entry name" value="Nucleoside Triphosphate Pyrophosphohydrolase"/>
    <property type="match status" value="1"/>
</dbReference>
<dbReference type="EC" id="3.6.-.-" evidence="7"/>
<proteinExistence type="inferred from homology"/>
<evidence type="ECO:0000313" key="7">
    <source>
        <dbReference type="EMBL" id="MEE2037541.1"/>
    </source>
</evidence>
<dbReference type="GO" id="GO:0016787">
    <property type="term" value="F:hydrolase activity"/>
    <property type="evidence" value="ECO:0007669"/>
    <property type="project" value="UniProtKB-KW"/>
</dbReference>
<comment type="caution">
    <text evidence="7">The sequence shown here is derived from an EMBL/GenBank/DDBJ whole genome shotgun (WGS) entry which is preliminary data.</text>
</comment>
<evidence type="ECO:0000256" key="2">
    <source>
        <dbReference type="ARBA" id="ARBA00005582"/>
    </source>
</evidence>
<keyword evidence="3 5" id="KW-0378">Hydrolase</keyword>
<keyword evidence="4" id="KW-0460">Magnesium</keyword>
<dbReference type="InterPro" id="IPR000086">
    <property type="entry name" value="NUDIX_hydrolase_dom"/>
</dbReference>
<evidence type="ECO:0000256" key="1">
    <source>
        <dbReference type="ARBA" id="ARBA00001946"/>
    </source>
</evidence>
<evidence type="ECO:0000313" key="8">
    <source>
        <dbReference type="Proteomes" id="UP001356095"/>
    </source>
</evidence>